<gene>
    <name evidence="1" type="ORF">CR513_38853</name>
</gene>
<feature type="non-terminal residue" evidence="1">
    <location>
        <position position="1"/>
    </location>
</feature>
<accession>A0A371FQV0</accession>
<dbReference type="OrthoDB" id="1716820at2759"/>
<reference evidence="1" key="1">
    <citation type="submission" date="2018-05" db="EMBL/GenBank/DDBJ databases">
        <title>Draft genome of Mucuna pruriens seed.</title>
        <authorList>
            <person name="Nnadi N.E."/>
            <person name="Vos R."/>
            <person name="Hasami M.H."/>
            <person name="Devisetty U.K."/>
            <person name="Aguiy J.C."/>
        </authorList>
    </citation>
    <scope>NUCLEOTIDE SEQUENCE [LARGE SCALE GENOMIC DNA]</scope>
    <source>
        <strain evidence="1">JCA_2017</strain>
    </source>
</reference>
<dbReference type="Proteomes" id="UP000257109">
    <property type="component" value="Unassembled WGS sequence"/>
</dbReference>
<evidence type="ECO:0000313" key="1">
    <source>
        <dbReference type="EMBL" id="RDX80580.1"/>
    </source>
</evidence>
<name>A0A371FQV0_MUCPR</name>
<keyword evidence="2" id="KW-1185">Reference proteome</keyword>
<proteinExistence type="predicted"/>
<dbReference type="EMBL" id="QJKJ01008165">
    <property type="protein sequence ID" value="RDX80580.1"/>
    <property type="molecule type" value="Genomic_DNA"/>
</dbReference>
<organism evidence="1 2">
    <name type="scientific">Mucuna pruriens</name>
    <name type="common">Velvet bean</name>
    <name type="synonym">Dolichos pruriens</name>
    <dbReference type="NCBI Taxonomy" id="157652"/>
    <lineage>
        <taxon>Eukaryota</taxon>
        <taxon>Viridiplantae</taxon>
        <taxon>Streptophyta</taxon>
        <taxon>Embryophyta</taxon>
        <taxon>Tracheophyta</taxon>
        <taxon>Spermatophyta</taxon>
        <taxon>Magnoliopsida</taxon>
        <taxon>eudicotyledons</taxon>
        <taxon>Gunneridae</taxon>
        <taxon>Pentapetalae</taxon>
        <taxon>rosids</taxon>
        <taxon>fabids</taxon>
        <taxon>Fabales</taxon>
        <taxon>Fabaceae</taxon>
        <taxon>Papilionoideae</taxon>
        <taxon>50 kb inversion clade</taxon>
        <taxon>NPAAA clade</taxon>
        <taxon>indigoferoid/millettioid clade</taxon>
        <taxon>Phaseoleae</taxon>
        <taxon>Mucuna</taxon>
    </lineage>
</organism>
<sequence>MSLLSPQTHLLLLIGQDMTNGHSLTKCTMEKTIKDNIRDIENAREFLNAHYLSLLRKTIDDGVGGVHEHIMKMVNWFKKLKSMKVKLGEDFLIWQVFESLLHQFDVLRTSYNA</sequence>
<comment type="caution">
    <text evidence="1">The sequence shown here is derived from an EMBL/GenBank/DDBJ whole genome shotgun (WGS) entry which is preliminary data.</text>
</comment>
<dbReference type="AlphaFoldDB" id="A0A371FQV0"/>
<protein>
    <submittedName>
        <fullName evidence="1">Uncharacterized protein</fullName>
    </submittedName>
</protein>
<evidence type="ECO:0000313" key="2">
    <source>
        <dbReference type="Proteomes" id="UP000257109"/>
    </source>
</evidence>